<dbReference type="PANTHER" id="PTHR43840">
    <property type="entry name" value="MITOCHONDRIAL METAL TRANSPORTER 1-RELATED"/>
    <property type="match status" value="1"/>
</dbReference>
<evidence type="ECO:0000259" key="10">
    <source>
        <dbReference type="Pfam" id="PF01545"/>
    </source>
</evidence>
<name>A0AB73BGC9_9GAMM</name>
<keyword evidence="3" id="KW-0813">Transport</keyword>
<dbReference type="GO" id="GO:0015093">
    <property type="term" value="F:ferrous iron transmembrane transporter activity"/>
    <property type="evidence" value="ECO:0007669"/>
    <property type="project" value="TreeGrafter"/>
</dbReference>
<evidence type="ECO:0000256" key="4">
    <source>
        <dbReference type="ARBA" id="ARBA00022496"/>
    </source>
</evidence>
<feature type="transmembrane region" description="Helical" evidence="9">
    <location>
        <begin position="155"/>
        <end position="175"/>
    </location>
</feature>
<keyword evidence="8 9" id="KW-0472">Membrane</keyword>
<protein>
    <submittedName>
        <fullName evidence="11">Cation diffusion facilitator family transporter</fullName>
    </submittedName>
</protein>
<feature type="transmembrane region" description="Helical" evidence="9">
    <location>
        <begin position="115"/>
        <end position="135"/>
    </location>
</feature>
<gene>
    <name evidence="11" type="ORF">EU508_11790</name>
</gene>
<dbReference type="Gene3D" id="1.20.1510.10">
    <property type="entry name" value="Cation efflux protein transmembrane domain"/>
    <property type="match status" value="1"/>
</dbReference>
<dbReference type="SUPFAM" id="SSF161111">
    <property type="entry name" value="Cation efflux protein transmembrane domain-like"/>
    <property type="match status" value="1"/>
</dbReference>
<dbReference type="GO" id="GO:0015086">
    <property type="term" value="F:cadmium ion transmembrane transporter activity"/>
    <property type="evidence" value="ECO:0007669"/>
    <property type="project" value="TreeGrafter"/>
</dbReference>
<dbReference type="NCBIfam" id="TIGR01297">
    <property type="entry name" value="CDF"/>
    <property type="match status" value="1"/>
</dbReference>
<dbReference type="EMBL" id="SEUK01000050">
    <property type="protein sequence ID" value="KAA1159805.1"/>
    <property type="molecule type" value="Genomic_DNA"/>
</dbReference>
<dbReference type="Pfam" id="PF01545">
    <property type="entry name" value="Cation_efflux"/>
    <property type="match status" value="1"/>
</dbReference>
<sequence length="306" mass="34380">MLTKPNAYDEQRLLKLSFYAAGFFVSIALTCALLTRSNSILFDGIYSLISFFMALVTLRVAALVERPNDDQFHFGYTAIEPTLNFFKSLITIVTCIFAVFSAVNSLLSGGNSAEYGIAIFYGIFATISCFMIAWIMKQRSQHLSSDLVGVDAKTWFIDGLLSASILLGFIGAWLLEHSPFHEYAPLVDPILLIILGLAILPIPGQIMIISFKEIINRAPPEVLVKEIERRLEASLTEINYDHIELRVSKRGRDLYLLVHIVVSEEFDFESIEQLDDIRQSSELTMKEWNPAILMDILFIKDPALAG</sequence>
<keyword evidence="4" id="KW-0410">Iron transport</keyword>
<dbReference type="PANTHER" id="PTHR43840:SF15">
    <property type="entry name" value="MITOCHONDRIAL METAL TRANSPORTER 1-RELATED"/>
    <property type="match status" value="1"/>
</dbReference>
<evidence type="ECO:0000256" key="1">
    <source>
        <dbReference type="ARBA" id="ARBA00004141"/>
    </source>
</evidence>
<dbReference type="GO" id="GO:0005886">
    <property type="term" value="C:plasma membrane"/>
    <property type="evidence" value="ECO:0007669"/>
    <property type="project" value="TreeGrafter"/>
</dbReference>
<keyword evidence="4" id="KW-0408">Iron</keyword>
<evidence type="ECO:0000256" key="6">
    <source>
        <dbReference type="ARBA" id="ARBA00022906"/>
    </source>
</evidence>
<evidence type="ECO:0000256" key="8">
    <source>
        <dbReference type="ARBA" id="ARBA00023136"/>
    </source>
</evidence>
<keyword evidence="6" id="KW-0862">Zinc</keyword>
<dbReference type="Proteomes" id="UP000324162">
    <property type="component" value="Unassembled WGS sequence"/>
</dbReference>
<reference evidence="11 12" key="1">
    <citation type="submission" date="2019-01" db="EMBL/GenBank/DDBJ databases">
        <title>Genome sequences of marine Pseudoalteromonas species.</title>
        <authorList>
            <person name="Boraston A.B."/>
            <person name="Hehemann J.-H."/>
            <person name="Vickers C.J."/>
            <person name="Salama-Alber O."/>
            <person name="Abe K."/>
            <person name="Hettle A.J."/>
        </authorList>
    </citation>
    <scope>NUCLEOTIDE SEQUENCE [LARGE SCALE GENOMIC DNA]</scope>
    <source>
        <strain evidence="11 12">PS42</strain>
    </source>
</reference>
<proteinExistence type="inferred from homology"/>
<keyword evidence="6" id="KW-0864">Zinc transport</keyword>
<keyword evidence="6" id="KW-0406">Ion transport</keyword>
<evidence type="ECO:0000256" key="2">
    <source>
        <dbReference type="ARBA" id="ARBA00010212"/>
    </source>
</evidence>
<organism evidence="11 12">
    <name type="scientific">Pseudoalteromonas fuliginea</name>
    <dbReference type="NCBI Taxonomy" id="1872678"/>
    <lineage>
        <taxon>Bacteria</taxon>
        <taxon>Pseudomonadati</taxon>
        <taxon>Pseudomonadota</taxon>
        <taxon>Gammaproteobacteria</taxon>
        <taxon>Alteromonadales</taxon>
        <taxon>Pseudoalteromonadaceae</taxon>
        <taxon>Pseudoalteromonas</taxon>
    </lineage>
</organism>
<dbReference type="InterPro" id="IPR002524">
    <property type="entry name" value="Cation_efflux"/>
</dbReference>
<dbReference type="InterPro" id="IPR050291">
    <property type="entry name" value="CDF_Transporter"/>
</dbReference>
<feature type="transmembrane region" description="Helical" evidence="9">
    <location>
        <begin position="85"/>
        <end position="103"/>
    </location>
</feature>
<keyword evidence="5 9" id="KW-0812">Transmembrane</keyword>
<comment type="caution">
    <text evidence="11">The sequence shown here is derived from an EMBL/GenBank/DDBJ whole genome shotgun (WGS) entry which is preliminary data.</text>
</comment>
<evidence type="ECO:0000256" key="5">
    <source>
        <dbReference type="ARBA" id="ARBA00022692"/>
    </source>
</evidence>
<evidence type="ECO:0000256" key="7">
    <source>
        <dbReference type="ARBA" id="ARBA00022989"/>
    </source>
</evidence>
<comment type="subcellular location">
    <subcellularLocation>
        <location evidence="1">Membrane</location>
        <topology evidence="1">Multi-pass membrane protein</topology>
    </subcellularLocation>
</comment>
<dbReference type="GO" id="GO:0006882">
    <property type="term" value="P:intracellular zinc ion homeostasis"/>
    <property type="evidence" value="ECO:0007669"/>
    <property type="project" value="TreeGrafter"/>
</dbReference>
<dbReference type="InterPro" id="IPR058533">
    <property type="entry name" value="Cation_efflux_TM"/>
</dbReference>
<accession>A0AB73BGC9</accession>
<evidence type="ECO:0000256" key="9">
    <source>
        <dbReference type="SAM" id="Phobius"/>
    </source>
</evidence>
<feature type="transmembrane region" description="Helical" evidence="9">
    <location>
        <begin position="41"/>
        <end position="64"/>
    </location>
</feature>
<dbReference type="GO" id="GO:0015341">
    <property type="term" value="F:zinc efflux antiporter activity"/>
    <property type="evidence" value="ECO:0007669"/>
    <property type="project" value="TreeGrafter"/>
</dbReference>
<evidence type="ECO:0000313" key="11">
    <source>
        <dbReference type="EMBL" id="KAA1159805.1"/>
    </source>
</evidence>
<comment type="similarity">
    <text evidence="2">Belongs to the cation diffusion facilitator (CDF) transporter (TC 2.A.4) family. FieF subfamily.</text>
</comment>
<feature type="transmembrane region" description="Helical" evidence="9">
    <location>
        <begin position="16"/>
        <end position="35"/>
    </location>
</feature>
<feature type="transmembrane region" description="Helical" evidence="9">
    <location>
        <begin position="190"/>
        <end position="211"/>
    </location>
</feature>
<keyword evidence="7 9" id="KW-1133">Transmembrane helix</keyword>
<dbReference type="InterPro" id="IPR027469">
    <property type="entry name" value="Cation_efflux_TMD_sf"/>
</dbReference>
<dbReference type="AlphaFoldDB" id="A0AB73BGC9"/>
<evidence type="ECO:0000256" key="3">
    <source>
        <dbReference type="ARBA" id="ARBA00022448"/>
    </source>
</evidence>
<feature type="domain" description="Cation efflux protein transmembrane" evidence="10">
    <location>
        <begin position="14"/>
        <end position="214"/>
    </location>
</feature>
<evidence type="ECO:0000313" key="12">
    <source>
        <dbReference type="Proteomes" id="UP000324162"/>
    </source>
</evidence>
<dbReference type="RefSeq" id="WP_149614453.1">
    <property type="nucleotide sequence ID" value="NZ_SEUK01000050.1"/>
</dbReference>